<dbReference type="Gramene" id="OMO78787">
    <property type="protein sequence ID" value="OMO78787"/>
    <property type="gene ID" value="CCACVL1_14136"/>
</dbReference>
<evidence type="ECO:0000256" key="1">
    <source>
        <dbReference type="SAM" id="MobiDB-lite"/>
    </source>
</evidence>
<evidence type="ECO:0000313" key="3">
    <source>
        <dbReference type="Proteomes" id="UP000188268"/>
    </source>
</evidence>
<comment type="caution">
    <text evidence="2">The sequence shown here is derived from an EMBL/GenBank/DDBJ whole genome shotgun (WGS) entry which is preliminary data.</text>
</comment>
<dbReference type="Proteomes" id="UP000188268">
    <property type="component" value="Unassembled WGS sequence"/>
</dbReference>
<feature type="compositionally biased region" description="Acidic residues" evidence="1">
    <location>
        <begin position="15"/>
        <end position="24"/>
    </location>
</feature>
<dbReference type="PANTHER" id="PTHR36045:SF2">
    <property type="entry name" value="OS04G0558500 PROTEIN"/>
    <property type="match status" value="1"/>
</dbReference>
<proteinExistence type="predicted"/>
<reference evidence="2 3" key="1">
    <citation type="submission" date="2013-09" db="EMBL/GenBank/DDBJ databases">
        <title>Corchorus capsularis genome sequencing.</title>
        <authorList>
            <person name="Alam M."/>
            <person name="Haque M.S."/>
            <person name="Islam M.S."/>
            <person name="Emdad E.M."/>
            <person name="Islam M.M."/>
            <person name="Ahmed B."/>
            <person name="Halim A."/>
            <person name="Hossen Q.M.M."/>
            <person name="Hossain M.Z."/>
            <person name="Ahmed R."/>
            <person name="Khan M.M."/>
            <person name="Islam R."/>
            <person name="Rashid M.M."/>
            <person name="Khan S.A."/>
            <person name="Rahman M.S."/>
            <person name="Alam M."/>
        </authorList>
    </citation>
    <scope>NUCLEOTIDE SEQUENCE [LARGE SCALE GENOMIC DNA]</scope>
    <source>
        <strain evidence="3">cv. CVL-1</strain>
        <tissue evidence="2">Whole seedling</tissue>
    </source>
</reference>
<dbReference type="OMA" id="LESCNGI"/>
<dbReference type="OrthoDB" id="781564at2759"/>
<dbReference type="STRING" id="210143.A0A1R3I864"/>
<organism evidence="2 3">
    <name type="scientific">Corchorus capsularis</name>
    <name type="common">Jute</name>
    <dbReference type="NCBI Taxonomy" id="210143"/>
    <lineage>
        <taxon>Eukaryota</taxon>
        <taxon>Viridiplantae</taxon>
        <taxon>Streptophyta</taxon>
        <taxon>Embryophyta</taxon>
        <taxon>Tracheophyta</taxon>
        <taxon>Spermatophyta</taxon>
        <taxon>Magnoliopsida</taxon>
        <taxon>eudicotyledons</taxon>
        <taxon>Gunneridae</taxon>
        <taxon>Pentapetalae</taxon>
        <taxon>rosids</taxon>
        <taxon>malvids</taxon>
        <taxon>Malvales</taxon>
        <taxon>Malvaceae</taxon>
        <taxon>Grewioideae</taxon>
        <taxon>Apeibeae</taxon>
        <taxon>Corchorus</taxon>
    </lineage>
</organism>
<dbReference type="AlphaFoldDB" id="A0A1R3I864"/>
<evidence type="ECO:0000313" key="2">
    <source>
        <dbReference type="EMBL" id="OMO78787.1"/>
    </source>
</evidence>
<sequence>MALNNDNQRAQLEPQSEEDLEELESEVKKMAEKILEYRANVPDQLKSTLASILSAQRPNLPGIDDGSEPGTSQEQNAEAVEADKDQMTEEKIRLLKEKISSNISAVPVVVKRMKECISRIEKLDSCNGIVHPAFKKRKLVEQ</sequence>
<name>A0A1R3I864_COCAP</name>
<gene>
    <name evidence="2" type="ORF">CCACVL1_14136</name>
</gene>
<feature type="region of interest" description="Disordered" evidence="1">
    <location>
        <begin position="56"/>
        <end position="85"/>
    </location>
</feature>
<dbReference type="EMBL" id="AWWV01010520">
    <property type="protein sequence ID" value="OMO78787.1"/>
    <property type="molecule type" value="Genomic_DNA"/>
</dbReference>
<dbReference type="PANTHER" id="PTHR36045">
    <property type="entry name" value="OS04G0558500 PROTEIN"/>
    <property type="match status" value="1"/>
</dbReference>
<keyword evidence="3" id="KW-1185">Reference proteome</keyword>
<feature type="compositionally biased region" description="Polar residues" evidence="1">
    <location>
        <begin position="1"/>
        <end position="10"/>
    </location>
</feature>
<accession>A0A1R3I864</accession>
<feature type="region of interest" description="Disordered" evidence="1">
    <location>
        <begin position="1"/>
        <end position="25"/>
    </location>
</feature>
<protein>
    <submittedName>
        <fullName evidence="2">Uncharacterized protein</fullName>
    </submittedName>
</protein>